<dbReference type="EMBL" id="BAABME010018561">
    <property type="protein sequence ID" value="GAA0154253.1"/>
    <property type="molecule type" value="Genomic_DNA"/>
</dbReference>
<evidence type="ECO:0000256" key="1">
    <source>
        <dbReference type="ARBA" id="ARBA00004370"/>
    </source>
</evidence>
<organism evidence="7 8">
    <name type="scientific">Lithospermum erythrorhizon</name>
    <name type="common">Purple gromwell</name>
    <name type="synonym">Lithospermum officinale var. erythrorhizon</name>
    <dbReference type="NCBI Taxonomy" id="34254"/>
    <lineage>
        <taxon>Eukaryota</taxon>
        <taxon>Viridiplantae</taxon>
        <taxon>Streptophyta</taxon>
        <taxon>Embryophyta</taxon>
        <taxon>Tracheophyta</taxon>
        <taxon>Spermatophyta</taxon>
        <taxon>Magnoliopsida</taxon>
        <taxon>eudicotyledons</taxon>
        <taxon>Gunneridae</taxon>
        <taxon>Pentapetalae</taxon>
        <taxon>asterids</taxon>
        <taxon>lamiids</taxon>
        <taxon>Boraginales</taxon>
        <taxon>Boraginaceae</taxon>
        <taxon>Boraginoideae</taxon>
        <taxon>Lithospermeae</taxon>
        <taxon>Lithospermum</taxon>
    </lineage>
</organism>
<keyword evidence="4" id="KW-0472">Membrane</keyword>
<feature type="signal peptide" evidence="5">
    <location>
        <begin position="1"/>
        <end position="25"/>
    </location>
</feature>
<evidence type="ECO:0000259" key="6">
    <source>
        <dbReference type="Pfam" id="PF01094"/>
    </source>
</evidence>
<dbReference type="Pfam" id="PF01094">
    <property type="entry name" value="ANF_receptor"/>
    <property type="match status" value="1"/>
</dbReference>
<evidence type="ECO:0000313" key="8">
    <source>
        <dbReference type="Proteomes" id="UP001454036"/>
    </source>
</evidence>
<dbReference type="InterPro" id="IPR028082">
    <property type="entry name" value="Peripla_BP_I"/>
</dbReference>
<accession>A0AAV3PSI4</accession>
<feature type="domain" description="Receptor ligand binding region" evidence="6">
    <location>
        <begin position="58"/>
        <end position="209"/>
    </location>
</feature>
<dbReference type="InterPro" id="IPR015683">
    <property type="entry name" value="Ionotropic_Glu_rcpt"/>
</dbReference>
<evidence type="ECO:0000256" key="5">
    <source>
        <dbReference type="SAM" id="SignalP"/>
    </source>
</evidence>
<keyword evidence="2" id="KW-0812">Transmembrane</keyword>
<comment type="caution">
    <text evidence="7">The sequence shown here is derived from an EMBL/GenBank/DDBJ whole genome shotgun (WGS) entry which is preliminary data.</text>
</comment>
<name>A0AAV3PSI4_LITER</name>
<proteinExistence type="predicted"/>
<dbReference type="AlphaFoldDB" id="A0AAV3PSI4"/>
<reference evidence="7 8" key="1">
    <citation type="submission" date="2024-01" db="EMBL/GenBank/DDBJ databases">
        <title>The complete chloroplast genome sequence of Lithospermum erythrorhizon: insights into the phylogenetic relationship among Boraginaceae species and the maternal lineages of purple gromwells.</title>
        <authorList>
            <person name="Okada T."/>
            <person name="Watanabe K."/>
        </authorList>
    </citation>
    <scope>NUCLEOTIDE SEQUENCE [LARGE SCALE GENOMIC DNA]</scope>
</reference>
<evidence type="ECO:0000256" key="2">
    <source>
        <dbReference type="ARBA" id="ARBA00022692"/>
    </source>
</evidence>
<dbReference type="GO" id="GO:0016020">
    <property type="term" value="C:membrane"/>
    <property type="evidence" value="ECO:0007669"/>
    <property type="project" value="UniProtKB-SubCell"/>
</dbReference>
<gene>
    <name evidence="7" type="ORF">LIER_37837</name>
</gene>
<dbReference type="PANTHER" id="PTHR34836:SF1">
    <property type="entry name" value="OS09G0428600 PROTEIN"/>
    <property type="match status" value="1"/>
</dbReference>
<sequence length="236" mass="26277">MLHPKLVPAAFLGIVAVLATIFAQGNNEICSPHNHHNENIGSIVVVVDEDSLVGREQKLAMEIAVQDFNMASPYFKLKMMSHSLKHPYERSPIGAAEAAIDLIRQHKSVQAIVGQFSLQEAVIISEFIKLPNDNLPLIILNAVEIPSKSPPLNIFQMNNNNTLTMQMQCLSDIISHFKWPKVTALYEQTNSFSSMDLGIITQFSDSLKDSSNSIIDHHLGFPPIFSLNESELFIEK</sequence>
<protein>
    <recommendedName>
        <fullName evidence="6">Receptor ligand binding region domain-containing protein</fullName>
    </recommendedName>
</protein>
<keyword evidence="5" id="KW-0732">Signal</keyword>
<evidence type="ECO:0000313" key="7">
    <source>
        <dbReference type="EMBL" id="GAA0154253.1"/>
    </source>
</evidence>
<dbReference type="SUPFAM" id="SSF53822">
    <property type="entry name" value="Periplasmic binding protein-like I"/>
    <property type="match status" value="1"/>
</dbReference>
<evidence type="ECO:0000256" key="4">
    <source>
        <dbReference type="ARBA" id="ARBA00023136"/>
    </source>
</evidence>
<keyword evidence="8" id="KW-1185">Reference proteome</keyword>
<comment type="subcellular location">
    <subcellularLocation>
        <location evidence="1">Membrane</location>
    </subcellularLocation>
</comment>
<dbReference type="Gene3D" id="3.40.50.2300">
    <property type="match status" value="1"/>
</dbReference>
<keyword evidence="3" id="KW-1133">Transmembrane helix</keyword>
<feature type="chain" id="PRO_5043752509" description="Receptor ligand binding region domain-containing protein" evidence="5">
    <location>
        <begin position="26"/>
        <end position="236"/>
    </location>
</feature>
<dbReference type="Proteomes" id="UP001454036">
    <property type="component" value="Unassembled WGS sequence"/>
</dbReference>
<dbReference type="PANTHER" id="PTHR34836">
    <property type="entry name" value="OS06G0188250 PROTEIN"/>
    <property type="match status" value="1"/>
</dbReference>
<dbReference type="InterPro" id="IPR001828">
    <property type="entry name" value="ANF_lig-bd_rcpt"/>
</dbReference>
<evidence type="ECO:0000256" key="3">
    <source>
        <dbReference type="ARBA" id="ARBA00022989"/>
    </source>
</evidence>